<comment type="similarity">
    <text evidence="1 8">Belongs to the xylose isomerase family.</text>
</comment>
<evidence type="ECO:0000256" key="7">
    <source>
        <dbReference type="ARBA" id="ARBA00033659"/>
    </source>
</evidence>
<evidence type="ECO:0000256" key="2">
    <source>
        <dbReference type="ARBA" id="ARBA00011958"/>
    </source>
</evidence>
<dbReference type="InterPro" id="IPR001998">
    <property type="entry name" value="Xylose_isomerase"/>
</dbReference>
<keyword evidence="3 8" id="KW-0859">Xylose metabolism</keyword>
<name>A0AAE1PRN0_9EUCA</name>
<dbReference type="GO" id="GO:0042732">
    <property type="term" value="P:D-xylose metabolic process"/>
    <property type="evidence" value="ECO:0007669"/>
    <property type="project" value="UniProtKB-KW"/>
</dbReference>
<evidence type="ECO:0000256" key="6">
    <source>
        <dbReference type="ARBA" id="ARBA00023277"/>
    </source>
</evidence>
<sequence length="445" mass="51571">MNKYFPGIGRVEYRPDAGPEDTLVFRHYNAGETVHGRTMEEWLRYSVCYFNTFRYLGDDNYGQRAHQRSWEDGSHSLDNHKRRVMAAFEFIHKLNVRFYSVSDRDLAPEGENWEETTRYLDEMVTVACDLQRQTGVRPLYFSADLFTHPRYMNGAAGNPDAHVFAYACAQVKRSLEAAKRLGAENFVFFHPRDGYQNVLQRQMFRDMSHLAQLYRMAAQYKDKIGFKGQLLIQPKPSDPRRHQYESDASSTMQLLRHFGLDKQYKLYIKPSFSRLIGRPYYHDVYFAAAYNMLGSVDASDSYPEVNGTSDICVYDVRDATYVMKCILEQSGLQQGGLTLGGRVRRESTEPRDLFHGHILAMDTFARALRNAARMIADGCFTRNIQQRYASYKTGFGERVDRSGVTLEECEDHVRKSGEPTLRTGREEHVNNMFNYYVFPPTITKK</sequence>
<organism evidence="9 10">
    <name type="scientific">Petrolisthes manimaculis</name>
    <dbReference type="NCBI Taxonomy" id="1843537"/>
    <lineage>
        <taxon>Eukaryota</taxon>
        <taxon>Metazoa</taxon>
        <taxon>Ecdysozoa</taxon>
        <taxon>Arthropoda</taxon>
        <taxon>Crustacea</taxon>
        <taxon>Multicrustacea</taxon>
        <taxon>Malacostraca</taxon>
        <taxon>Eumalacostraca</taxon>
        <taxon>Eucarida</taxon>
        <taxon>Decapoda</taxon>
        <taxon>Pleocyemata</taxon>
        <taxon>Anomura</taxon>
        <taxon>Galatheoidea</taxon>
        <taxon>Porcellanidae</taxon>
        <taxon>Petrolisthes</taxon>
    </lineage>
</organism>
<evidence type="ECO:0000256" key="1">
    <source>
        <dbReference type="ARBA" id="ARBA00005765"/>
    </source>
</evidence>
<evidence type="ECO:0000256" key="5">
    <source>
        <dbReference type="ARBA" id="ARBA00023235"/>
    </source>
</evidence>
<dbReference type="PRINTS" id="PR00688">
    <property type="entry name" value="XYLOSISMRASE"/>
</dbReference>
<dbReference type="PANTHER" id="PTHR48408:SF1">
    <property type="entry name" value="XYLOSE ISOMERASE"/>
    <property type="match status" value="1"/>
</dbReference>
<comment type="catalytic activity">
    <reaction evidence="7 8">
        <text>alpha-D-xylose = alpha-D-xylulofuranose</text>
        <dbReference type="Rhea" id="RHEA:22816"/>
        <dbReference type="ChEBI" id="CHEBI:28518"/>
        <dbReference type="ChEBI" id="CHEBI:188998"/>
        <dbReference type="EC" id="5.3.1.5"/>
    </reaction>
</comment>
<evidence type="ECO:0000256" key="3">
    <source>
        <dbReference type="ARBA" id="ARBA00022629"/>
    </source>
</evidence>
<dbReference type="SUPFAM" id="SSF51658">
    <property type="entry name" value="Xylose isomerase-like"/>
    <property type="match status" value="1"/>
</dbReference>
<dbReference type="GO" id="GO:0009045">
    <property type="term" value="F:xylose isomerase activity"/>
    <property type="evidence" value="ECO:0007669"/>
    <property type="project" value="UniProtKB-EC"/>
</dbReference>
<dbReference type="EMBL" id="JAWZYT010001443">
    <property type="protein sequence ID" value="KAK4312100.1"/>
    <property type="molecule type" value="Genomic_DNA"/>
</dbReference>
<keyword evidence="10" id="KW-1185">Reference proteome</keyword>
<dbReference type="EC" id="5.3.1.5" evidence="2 8"/>
<dbReference type="PANTHER" id="PTHR48408">
    <property type="match status" value="1"/>
</dbReference>
<dbReference type="PROSITE" id="PS51415">
    <property type="entry name" value="XYLOSE_ISOMERASE"/>
    <property type="match status" value="1"/>
</dbReference>
<proteinExistence type="inferred from homology"/>
<accession>A0AAE1PRN0</accession>
<evidence type="ECO:0000313" key="10">
    <source>
        <dbReference type="Proteomes" id="UP001292094"/>
    </source>
</evidence>
<evidence type="ECO:0000256" key="8">
    <source>
        <dbReference type="RuleBase" id="RU000609"/>
    </source>
</evidence>
<dbReference type="HAMAP" id="MF_00455">
    <property type="entry name" value="Xylose_isom_A"/>
    <property type="match status" value="1"/>
</dbReference>
<keyword evidence="4 8" id="KW-0479">Metal-binding</keyword>
<reference evidence="9" key="1">
    <citation type="submission" date="2023-11" db="EMBL/GenBank/DDBJ databases">
        <title>Genome assemblies of two species of porcelain crab, Petrolisthes cinctipes and Petrolisthes manimaculis (Anomura: Porcellanidae).</title>
        <authorList>
            <person name="Angst P."/>
        </authorList>
    </citation>
    <scope>NUCLEOTIDE SEQUENCE</scope>
    <source>
        <strain evidence="9">PB745_02</strain>
        <tissue evidence="9">Gill</tissue>
    </source>
</reference>
<keyword evidence="5 8" id="KW-0413">Isomerase</keyword>
<dbReference type="GO" id="GO:0046872">
    <property type="term" value="F:metal ion binding"/>
    <property type="evidence" value="ECO:0007669"/>
    <property type="project" value="UniProtKB-KW"/>
</dbReference>
<dbReference type="AlphaFoldDB" id="A0AAE1PRN0"/>
<protein>
    <recommendedName>
        <fullName evidence="2 8">Xylose isomerase</fullName>
        <ecNumber evidence="2 8">5.3.1.5</ecNumber>
    </recommendedName>
</protein>
<evidence type="ECO:0000313" key="9">
    <source>
        <dbReference type="EMBL" id="KAK4312100.1"/>
    </source>
</evidence>
<gene>
    <name evidence="9" type="ORF">Pmani_016454</name>
</gene>
<keyword evidence="6 8" id="KW-0119">Carbohydrate metabolism</keyword>
<dbReference type="Gene3D" id="3.20.20.150">
    <property type="entry name" value="Divalent-metal-dependent TIM barrel enzymes"/>
    <property type="match status" value="1"/>
</dbReference>
<evidence type="ECO:0000256" key="4">
    <source>
        <dbReference type="ARBA" id="ARBA00022723"/>
    </source>
</evidence>
<dbReference type="Proteomes" id="UP001292094">
    <property type="component" value="Unassembled WGS sequence"/>
</dbReference>
<comment type="caution">
    <text evidence="9">The sequence shown here is derived from an EMBL/GenBank/DDBJ whole genome shotgun (WGS) entry which is preliminary data.</text>
</comment>
<dbReference type="InterPro" id="IPR036237">
    <property type="entry name" value="Xyl_isomerase-like_sf"/>
</dbReference>